<dbReference type="Proteomes" id="UP000016361">
    <property type="component" value="Unassembled WGS sequence"/>
</dbReference>
<keyword evidence="13" id="KW-1185">Reference proteome</keyword>
<dbReference type="InterPro" id="IPR041372">
    <property type="entry name" value="Cas3_C"/>
</dbReference>
<comment type="similarity">
    <text evidence="1">In the N-terminal section; belongs to the CRISPR-associated nuclease Cas3-HD family.</text>
</comment>
<dbReference type="Pfam" id="PF18395">
    <property type="entry name" value="Cas3_C"/>
    <property type="match status" value="1"/>
</dbReference>
<dbReference type="EMBL" id="BASH01000005">
    <property type="protein sequence ID" value="GAD17055.1"/>
    <property type="molecule type" value="Genomic_DNA"/>
</dbReference>
<dbReference type="AlphaFoldDB" id="S4PQB0"/>
<dbReference type="PANTHER" id="PTHR47963">
    <property type="entry name" value="DEAD-BOX ATP-DEPENDENT RNA HELICASE 47, MITOCHONDRIAL"/>
    <property type="match status" value="1"/>
</dbReference>
<evidence type="ECO:0000259" key="10">
    <source>
        <dbReference type="PROSITE" id="PS51192"/>
    </source>
</evidence>
<dbReference type="GeneID" id="301046888"/>
<keyword evidence="3" id="KW-0540">Nuclease</keyword>
<organism evidence="12 13">
    <name type="scientific">Lentilactobacillus otakiensis DSM 19908 = JCM 15040</name>
    <dbReference type="NCBI Taxonomy" id="1423780"/>
    <lineage>
        <taxon>Bacteria</taxon>
        <taxon>Bacillati</taxon>
        <taxon>Bacillota</taxon>
        <taxon>Bacilli</taxon>
        <taxon>Lactobacillales</taxon>
        <taxon>Lactobacillaceae</taxon>
        <taxon>Lentilactobacillus</taxon>
    </lineage>
</organism>
<dbReference type="STRING" id="1423780.FD05_GL001849"/>
<evidence type="ECO:0000313" key="12">
    <source>
        <dbReference type="EMBL" id="GAD17055.1"/>
    </source>
</evidence>
<protein>
    <submittedName>
        <fullName evidence="12">CRISPR-associated helicase cas3</fullName>
    </submittedName>
</protein>
<evidence type="ECO:0000256" key="5">
    <source>
        <dbReference type="ARBA" id="ARBA00022741"/>
    </source>
</evidence>
<proteinExistence type="inferred from homology"/>
<keyword evidence="4" id="KW-0479">Metal-binding</keyword>
<feature type="domain" description="Helicase ATP-binding" evidence="10">
    <location>
        <begin position="306"/>
        <end position="512"/>
    </location>
</feature>
<dbReference type="InterPro" id="IPR054712">
    <property type="entry name" value="Cas3-like_dom"/>
</dbReference>
<dbReference type="CDD" id="cd09641">
    <property type="entry name" value="Cas3''_I"/>
    <property type="match status" value="1"/>
</dbReference>
<dbReference type="PATRIC" id="fig|1423780.4.peg.1872"/>
<dbReference type="Pfam" id="PF22590">
    <property type="entry name" value="Cas3-like_C_2"/>
    <property type="match status" value="1"/>
</dbReference>
<gene>
    <name evidence="12" type="ORF">LOT_1593</name>
</gene>
<dbReference type="OrthoDB" id="9810236at2"/>
<dbReference type="PANTHER" id="PTHR47963:SF9">
    <property type="entry name" value="CRISPR-ASSOCIATED ENDONUCLEASE_HELICASE CAS3"/>
    <property type="match status" value="1"/>
</dbReference>
<evidence type="ECO:0000259" key="11">
    <source>
        <dbReference type="PROSITE" id="PS51643"/>
    </source>
</evidence>
<dbReference type="SMART" id="SM00487">
    <property type="entry name" value="DEXDc"/>
    <property type="match status" value="1"/>
</dbReference>
<dbReference type="InterPro" id="IPR027417">
    <property type="entry name" value="P-loop_NTPase"/>
</dbReference>
<reference evidence="13" key="1">
    <citation type="journal article" date="2013" name="Genome Announc.">
        <title>Draft Genome Sequence of D-Branched-Chain Amino Acid Producer Lactobacillus otakiensis JCM 15040T, Isolated from a Traditional Japanese Pickle.</title>
        <authorList>
            <person name="Doi K."/>
            <person name="Mori K."/>
            <person name="Mutaguchi Y."/>
            <person name="Tashiro K."/>
            <person name="Fujino Y."/>
            <person name="Ohmori T."/>
            <person name="Kuhara S."/>
            <person name="Ohshima T."/>
        </authorList>
    </citation>
    <scope>NUCLEOTIDE SEQUENCE [LARGE SCALE GENOMIC DNA]</scope>
    <source>
        <strain evidence="13">JCM 15040</strain>
    </source>
</reference>
<name>S4PQB0_9LACO</name>
<evidence type="ECO:0000256" key="8">
    <source>
        <dbReference type="ARBA" id="ARBA00022840"/>
    </source>
</evidence>
<evidence type="ECO:0000256" key="1">
    <source>
        <dbReference type="ARBA" id="ARBA00006847"/>
    </source>
</evidence>
<dbReference type="PROSITE" id="PS51192">
    <property type="entry name" value="HELICASE_ATP_BIND_1"/>
    <property type="match status" value="1"/>
</dbReference>
<keyword evidence="6" id="KW-0378">Hydrolase</keyword>
<dbReference type="GO" id="GO:0004518">
    <property type="term" value="F:nuclease activity"/>
    <property type="evidence" value="ECO:0007669"/>
    <property type="project" value="UniProtKB-KW"/>
</dbReference>
<keyword evidence="7" id="KW-0347">Helicase</keyword>
<dbReference type="eggNOG" id="COG1203">
    <property type="taxonomic scope" value="Bacteria"/>
</dbReference>
<dbReference type="GO" id="GO:0003724">
    <property type="term" value="F:RNA helicase activity"/>
    <property type="evidence" value="ECO:0007669"/>
    <property type="project" value="TreeGrafter"/>
</dbReference>
<evidence type="ECO:0000256" key="9">
    <source>
        <dbReference type="ARBA" id="ARBA00023118"/>
    </source>
</evidence>
<evidence type="ECO:0000256" key="6">
    <source>
        <dbReference type="ARBA" id="ARBA00022801"/>
    </source>
</evidence>
<dbReference type="InterPro" id="IPR006483">
    <property type="entry name" value="CRISPR-assoc_Cas3_HD"/>
</dbReference>
<evidence type="ECO:0000313" key="13">
    <source>
        <dbReference type="Proteomes" id="UP000016361"/>
    </source>
</evidence>
<keyword evidence="5" id="KW-0547">Nucleotide-binding</keyword>
<dbReference type="Gene3D" id="3.40.50.300">
    <property type="entry name" value="P-loop containing nucleotide triphosphate hydrolases"/>
    <property type="match status" value="2"/>
</dbReference>
<evidence type="ECO:0000256" key="2">
    <source>
        <dbReference type="ARBA" id="ARBA00009046"/>
    </source>
</evidence>
<comment type="similarity">
    <text evidence="2">In the central section; belongs to the CRISPR-associated helicase Cas3 family.</text>
</comment>
<dbReference type="PROSITE" id="PS51643">
    <property type="entry name" value="HD_CAS3"/>
    <property type="match status" value="1"/>
</dbReference>
<feature type="domain" description="HD Cas3-type" evidence="11">
    <location>
        <begin position="19"/>
        <end position="229"/>
    </location>
</feature>
<evidence type="ECO:0000256" key="7">
    <source>
        <dbReference type="ARBA" id="ARBA00022806"/>
    </source>
</evidence>
<dbReference type="Gene3D" id="1.10.3210.30">
    <property type="match status" value="1"/>
</dbReference>
<dbReference type="GO" id="GO:0016787">
    <property type="term" value="F:hydrolase activity"/>
    <property type="evidence" value="ECO:0007669"/>
    <property type="project" value="UniProtKB-KW"/>
</dbReference>
<dbReference type="InterPro" id="IPR038257">
    <property type="entry name" value="CRISPR-assoc_Cas3_HD_sf"/>
</dbReference>
<dbReference type="Pfam" id="PF00270">
    <property type="entry name" value="DEAD"/>
    <property type="match status" value="1"/>
</dbReference>
<dbReference type="GO" id="GO:0051607">
    <property type="term" value="P:defense response to virus"/>
    <property type="evidence" value="ECO:0007669"/>
    <property type="project" value="UniProtKB-KW"/>
</dbReference>
<keyword evidence="8" id="KW-0067">ATP-binding</keyword>
<evidence type="ECO:0000256" key="3">
    <source>
        <dbReference type="ARBA" id="ARBA00022722"/>
    </source>
</evidence>
<dbReference type="GO" id="GO:0005524">
    <property type="term" value="F:ATP binding"/>
    <property type="evidence" value="ECO:0007669"/>
    <property type="project" value="UniProtKB-KW"/>
</dbReference>
<dbReference type="InterPro" id="IPR050547">
    <property type="entry name" value="DEAD_box_RNA_helicases"/>
</dbReference>
<dbReference type="GO" id="GO:0003723">
    <property type="term" value="F:RNA binding"/>
    <property type="evidence" value="ECO:0007669"/>
    <property type="project" value="TreeGrafter"/>
</dbReference>
<sequence>MSISQSTSSLWAKKKVENGKDLWLPLVTHLIDTKNVMNWLYQNWLSDSQRQLFKQSPLGANLEKTDVEKLVKFIGFCHDIGKATPVFQRKPSHAHDAELDTRVMEQLLKSGFAGLNVNELSNTKKSPHATAGEALLERWQVPVSIGAIIGGHHGLPLEEKPDRQIDAYTNNYFLTDEEPDKHNIWLRTQTELFEYGLNLAGYRAVNEIPSVDQPQAVILEGLLIMADWLASSEYLSNEDRVELFPLVPLNTSWKDIDTEQRFKHAMANWNLSGHWLPQVVSTSSDPYQKRWGFDARPVQAAITKAVAKTKEPGMLIVEAPTGLGKTEIALVAAEQLAYIDGENGVFMGLPTQATTNAMFDRVDDWLEKVAQSQDESFSIKLMHGKARFNKHYERIPNASNVEDPSTRAASVTVNGWFSGKKSILTEFTVGTIDHLLLMGLKQKHLFLRHLGLSGKVVIIDEVHAYDSFMNQYLYKAINWLGAYHVPLVILSATLPKAKRNALIEAYLVGKYGTKHPKNFKAPKNWQESEAYPLVSIVDGTELKQVTKFEGNSDQKPFHIQVKRINPDNNQLIQAVLAKISEGGVAGIIVNTVKRAQALAKLVPKGVELMMLHSAFLAPAREVQEEKLQKAIGKRGQRPKKMIVIGTQVLEQSLDIDFDVLYTDIAPMDLILQRAGRMHRHQIKRPKNLQTPELFVMGINGPGDYGKANEFIYQKYLLMKTDYSLGDRISIPQDVSKLVQAVYEQANDNQIPVEQMPSLADVRKVFNDYVKKESAKAQTYQVNSPNYFADLHGWLTRPQKDIDQDEQKASAAVRDIQETLEVVLLQHTDKGDFLIPKQTGQKPTPIAKASNNQIAQQVIRIPAVVTAGEDLNKALDELTEITSQLYPNWQNDVWLKGSLALPLDNHLTATLGSWQLSYSTGLGMSYVKESHNDN</sequence>
<dbReference type="InterPro" id="IPR011545">
    <property type="entry name" value="DEAD/DEAH_box_helicase_dom"/>
</dbReference>
<dbReference type="SUPFAM" id="SSF52540">
    <property type="entry name" value="P-loop containing nucleoside triphosphate hydrolases"/>
    <property type="match status" value="1"/>
</dbReference>
<dbReference type="InterPro" id="IPR014001">
    <property type="entry name" value="Helicase_ATP-bd"/>
</dbReference>
<dbReference type="NCBIfam" id="TIGR01596">
    <property type="entry name" value="cas3_HD"/>
    <property type="match status" value="1"/>
</dbReference>
<dbReference type="NCBIfam" id="TIGR01587">
    <property type="entry name" value="cas3_core"/>
    <property type="match status" value="1"/>
</dbReference>
<accession>S4PQB0</accession>
<keyword evidence="9" id="KW-0051">Antiviral defense</keyword>
<dbReference type="Pfam" id="PF18019">
    <property type="entry name" value="Cas3_HD"/>
    <property type="match status" value="1"/>
</dbReference>
<dbReference type="InterPro" id="IPR006474">
    <property type="entry name" value="Helicase_Cas3_CRISPR-ass_core"/>
</dbReference>
<dbReference type="RefSeq" id="WP_020281495.1">
    <property type="nucleotide sequence ID" value="NZ_AZED01000003.1"/>
</dbReference>
<dbReference type="GO" id="GO:0046872">
    <property type="term" value="F:metal ion binding"/>
    <property type="evidence" value="ECO:0007669"/>
    <property type="project" value="UniProtKB-KW"/>
</dbReference>
<evidence type="ECO:0000256" key="4">
    <source>
        <dbReference type="ARBA" id="ARBA00022723"/>
    </source>
</evidence>
<comment type="caution">
    <text evidence="12">The sequence shown here is derived from an EMBL/GenBank/DDBJ whole genome shotgun (WGS) entry which is preliminary data.</text>
</comment>